<evidence type="ECO:0000313" key="1">
    <source>
        <dbReference type="EMBL" id="CAD5111655.1"/>
    </source>
</evidence>
<sequence>MVKQHSKHLHFFPEITIEFTDVEDARESSTGGEHIIKKECKPRGKRGRGTRTGSFGKHRGKCCSNSKTALMTNTFPPDKVNIGTRLPSLTSSTNLTTAHKFVRIGREILLINHCRKILEDRSKKFGKIISEAEGKMRDEENRFKTKSKRLKGELIESRAQALKAEEMSHEYGKKRLDLEKELQKERGKVQSLKGELMEIRYNLSRLKMLRHFLFRAAPDWWQKRVFRESGIRVKIAKFKTVNDISIPSRSNRKSIIKERETPSWLRRHVDFQLNSEKSESKDELSLSAFDNSIAATQTEQLCEWDVDDLYELETYFNSPIEFLDILRDEEDSILKLLNKSAKDDYNFNVKITDDFDIFETKKQHESVFQQFEGKNSQLDHLQREKARHFVLYHLEIAKNEIEGPYRELRYSGDVT</sequence>
<dbReference type="Proteomes" id="UP000549394">
    <property type="component" value="Unassembled WGS sequence"/>
</dbReference>
<organism evidence="1 2">
    <name type="scientific">Dimorphilus gyrociliatus</name>
    <dbReference type="NCBI Taxonomy" id="2664684"/>
    <lineage>
        <taxon>Eukaryota</taxon>
        <taxon>Metazoa</taxon>
        <taxon>Spiralia</taxon>
        <taxon>Lophotrochozoa</taxon>
        <taxon>Annelida</taxon>
        <taxon>Polychaeta</taxon>
        <taxon>Polychaeta incertae sedis</taxon>
        <taxon>Dinophilidae</taxon>
        <taxon>Dimorphilus</taxon>
    </lineage>
</organism>
<comment type="caution">
    <text evidence="1">The sequence shown here is derived from an EMBL/GenBank/DDBJ whole genome shotgun (WGS) entry which is preliminary data.</text>
</comment>
<gene>
    <name evidence="1" type="ORF">DGYR_LOCUS915</name>
</gene>
<keyword evidence="2" id="KW-1185">Reference proteome</keyword>
<dbReference type="EMBL" id="CAJFCJ010000002">
    <property type="protein sequence ID" value="CAD5111655.1"/>
    <property type="molecule type" value="Genomic_DNA"/>
</dbReference>
<dbReference type="AlphaFoldDB" id="A0A7I8V656"/>
<reference evidence="1 2" key="1">
    <citation type="submission" date="2020-08" db="EMBL/GenBank/DDBJ databases">
        <authorList>
            <person name="Hejnol A."/>
        </authorList>
    </citation>
    <scope>NUCLEOTIDE SEQUENCE [LARGE SCALE GENOMIC DNA]</scope>
</reference>
<proteinExistence type="predicted"/>
<accession>A0A7I8V656</accession>
<evidence type="ECO:0000313" key="2">
    <source>
        <dbReference type="Proteomes" id="UP000549394"/>
    </source>
</evidence>
<protein>
    <submittedName>
        <fullName evidence="1">DgyrCDS943</fullName>
    </submittedName>
</protein>
<name>A0A7I8V656_9ANNE</name>